<dbReference type="AlphaFoldDB" id="A0A8S3U451"/>
<dbReference type="Proteomes" id="UP000683360">
    <property type="component" value="Unassembled WGS sequence"/>
</dbReference>
<protein>
    <submittedName>
        <fullName evidence="1">Uncharacterized protein</fullName>
    </submittedName>
</protein>
<gene>
    <name evidence="1" type="ORF">MEDL_49403</name>
</gene>
<accession>A0A8S3U451</accession>
<evidence type="ECO:0000313" key="1">
    <source>
        <dbReference type="EMBL" id="CAG2236849.1"/>
    </source>
</evidence>
<dbReference type="OrthoDB" id="6131909at2759"/>
<organism evidence="1 2">
    <name type="scientific">Mytilus edulis</name>
    <name type="common">Blue mussel</name>
    <dbReference type="NCBI Taxonomy" id="6550"/>
    <lineage>
        <taxon>Eukaryota</taxon>
        <taxon>Metazoa</taxon>
        <taxon>Spiralia</taxon>
        <taxon>Lophotrochozoa</taxon>
        <taxon>Mollusca</taxon>
        <taxon>Bivalvia</taxon>
        <taxon>Autobranchia</taxon>
        <taxon>Pteriomorphia</taxon>
        <taxon>Mytilida</taxon>
        <taxon>Mytiloidea</taxon>
        <taxon>Mytilidae</taxon>
        <taxon>Mytilinae</taxon>
        <taxon>Mytilus</taxon>
    </lineage>
</organism>
<dbReference type="EMBL" id="CAJPWZ010002369">
    <property type="protein sequence ID" value="CAG2236849.1"/>
    <property type="molecule type" value="Genomic_DNA"/>
</dbReference>
<proteinExistence type="predicted"/>
<comment type="caution">
    <text evidence="1">The sequence shown here is derived from an EMBL/GenBank/DDBJ whole genome shotgun (WGS) entry which is preliminary data.</text>
</comment>
<keyword evidence="2" id="KW-1185">Reference proteome</keyword>
<dbReference type="SUPFAM" id="SSF50494">
    <property type="entry name" value="Trypsin-like serine proteases"/>
    <property type="match status" value="1"/>
</dbReference>
<reference evidence="1" key="1">
    <citation type="submission" date="2021-03" db="EMBL/GenBank/DDBJ databases">
        <authorList>
            <person name="Bekaert M."/>
        </authorList>
    </citation>
    <scope>NUCLEOTIDE SEQUENCE</scope>
</reference>
<dbReference type="InterPro" id="IPR009003">
    <property type="entry name" value="Peptidase_S1_PA"/>
</dbReference>
<name>A0A8S3U451_MYTED</name>
<sequence>MNLILPHKKPKILLLKHGNQLSSNILQCLLGHAVDKGYQNLTIEPVKILNQWTCPFAIVVLLSASGGHGSCRLNRYDFDVLEDVKENFKDFKDVTFVIKDSRHSVKYNSEDLNRLSEEIQFTLYGTYHPNNIYFNTFLFNDNQVSVRIGLPSSTSFFKSIYTINISKFEAEKAAKMICTDLNSKAQECQEKIRMFTSHLEDECANSRLHGLYIHELKIVAYRHEKVSGFGYIDGIVRVYITGSNEEDKRMCLLSLKREITYFAKLENGSRINKFKTAGTGPKGYGTLGMFLEDNNGTYFFTTCAHVIEEHAEAYFPDDNTKIGENVFVCHPNSNNNIKLAPKMDLSLIRVCPDFDIECKLGLKSVNGNFIKGAIFKGDISEIFGRRLYKWGATEPYLQTGKCTGIEEDEFIHIQINTDKFAKPGDSGAIICAGRDDETALAAFVLVGEEMTERKDKKTTYVVYKVADALEIVAHMTRAKKACLCTKTLTVCSASSSGSANRTEAKCSKINSFNGKE</sequence>
<evidence type="ECO:0000313" key="2">
    <source>
        <dbReference type="Proteomes" id="UP000683360"/>
    </source>
</evidence>